<reference evidence="3 4" key="1">
    <citation type="submission" date="2013-08" db="EMBL/GenBank/DDBJ databases">
        <title>Genome of Pontibacillus chungwhensis.</title>
        <authorList>
            <person name="Wang Q."/>
            <person name="Wang G."/>
        </authorList>
    </citation>
    <scope>NUCLEOTIDE SEQUENCE [LARGE SCALE GENOMIC DNA]</scope>
    <source>
        <strain evidence="3 4">BH030062</strain>
    </source>
</reference>
<dbReference type="InterPro" id="IPR017524">
    <property type="entry name" value="SASP_thioredoxin-like"/>
</dbReference>
<evidence type="ECO:0000256" key="2">
    <source>
        <dbReference type="SAM" id="MobiDB-lite"/>
    </source>
</evidence>
<proteinExistence type="evidence at transcript level"/>
<dbReference type="AlphaFoldDB" id="A0A0A2UYG8"/>
<organism evidence="3 4">
    <name type="scientific">Pontibacillus chungwhensis BH030062</name>
    <dbReference type="NCBI Taxonomy" id="1385513"/>
    <lineage>
        <taxon>Bacteria</taxon>
        <taxon>Bacillati</taxon>
        <taxon>Bacillota</taxon>
        <taxon>Bacilli</taxon>
        <taxon>Bacillales</taxon>
        <taxon>Bacillaceae</taxon>
        <taxon>Pontibacillus</taxon>
    </lineage>
</organism>
<dbReference type="GO" id="GO:0030436">
    <property type="term" value="P:asexual sporulation"/>
    <property type="evidence" value="ECO:0007669"/>
    <property type="project" value="UniProtKB-UniRule"/>
</dbReference>
<comment type="similarity">
    <text evidence="1">Belongs to the Tlp family.</text>
</comment>
<feature type="region of interest" description="Disordered" evidence="2">
    <location>
        <begin position="36"/>
        <end position="78"/>
    </location>
</feature>
<accession>A0A0A2UYG8</accession>
<dbReference type="Pfam" id="PF19824">
    <property type="entry name" value="Tlp"/>
    <property type="match status" value="1"/>
</dbReference>
<keyword evidence="1" id="KW-0749">Sporulation</keyword>
<dbReference type="OrthoDB" id="1799076at2"/>
<comment type="induction">
    <text evidence="1">Expressed only in the forespore compartment of sporulating cells.</text>
</comment>
<dbReference type="STRING" id="1385513.N780_11525"/>
<evidence type="ECO:0000256" key="1">
    <source>
        <dbReference type="HAMAP-Rule" id="MF_01506"/>
    </source>
</evidence>
<dbReference type="HAMAP" id="MF_01506">
    <property type="entry name" value="Tlp"/>
    <property type="match status" value="1"/>
</dbReference>
<name>A0A0A2UYG8_9BACI</name>
<dbReference type="NCBIfam" id="TIGR03090">
    <property type="entry name" value="SASP_tlp"/>
    <property type="match status" value="1"/>
</dbReference>
<feature type="compositionally biased region" description="Basic and acidic residues" evidence="2">
    <location>
        <begin position="44"/>
        <end position="78"/>
    </location>
</feature>
<dbReference type="EMBL" id="AVBG01000001">
    <property type="protein sequence ID" value="KGP92964.1"/>
    <property type="molecule type" value="Genomic_DNA"/>
</dbReference>
<evidence type="ECO:0000313" key="3">
    <source>
        <dbReference type="EMBL" id="KGP92964.1"/>
    </source>
</evidence>
<keyword evidence="4" id="KW-1185">Reference proteome</keyword>
<sequence>MGKDNQRYANPDDRSDNVEKLQEMVQNTIHNLEAAHETMQFSSEEEKQKIMDKNKRREESIASFRNEIKDEAKHNKEK</sequence>
<dbReference type="Proteomes" id="UP000030153">
    <property type="component" value="Unassembled WGS sequence"/>
</dbReference>
<protein>
    <recommendedName>
        <fullName evidence="1">Small, acid-soluble spore protein Tlp</fullName>
    </recommendedName>
</protein>
<evidence type="ECO:0000313" key="4">
    <source>
        <dbReference type="Proteomes" id="UP000030153"/>
    </source>
</evidence>
<dbReference type="GO" id="GO:0030435">
    <property type="term" value="P:sporulation resulting in formation of a cellular spore"/>
    <property type="evidence" value="ECO:0007669"/>
    <property type="project" value="UniProtKB-KW"/>
</dbReference>
<dbReference type="eggNOG" id="ENOG50330RR">
    <property type="taxonomic scope" value="Bacteria"/>
</dbReference>
<comment type="subcellular location">
    <subcellularLocation>
        <location evidence="1">Spore core</location>
    </subcellularLocation>
</comment>
<comment type="caution">
    <text evidence="3">The sequence shown here is derived from an EMBL/GenBank/DDBJ whole genome shotgun (WGS) entry which is preliminary data.</text>
</comment>
<dbReference type="RefSeq" id="WP_036778953.1">
    <property type="nucleotide sequence ID" value="NZ_AVBG01000001.1"/>
</dbReference>
<gene>
    <name evidence="1" type="primary">tlp</name>
    <name evidence="3" type="ORF">N780_11525</name>
</gene>